<dbReference type="InterPro" id="IPR035476">
    <property type="entry name" value="SIS_PGI_1"/>
</dbReference>
<evidence type="ECO:0000256" key="6">
    <source>
        <dbReference type="ARBA" id="ARBA00023235"/>
    </source>
</evidence>
<evidence type="ECO:0000256" key="8">
    <source>
        <dbReference type="ARBA" id="ARBA00029321"/>
    </source>
</evidence>
<dbReference type="PROSITE" id="PS51463">
    <property type="entry name" value="P_GLUCOSE_ISOMERASE_3"/>
    <property type="match status" value="1"/>
</dbReference>
<dbReference type="EC" id="5.3.1.9" evidence="3 9"/>
<dbReference type="InterPro" id="IPR035482">
    <property type="entry name" value="SIS_PGI_2"/>
</dbReference>
<dbReference type="GeneID" id="19878716"/>
<comment type="pathway">
    <text evidence="1 9">Carbohydrate degradation; glycolysis; D-glyceraldehyde 3-phosphate and glycerone phosphate from D-glucose: step 2/4.</text>
</comment>
<evidence type="ECO:0000256" key="10">
    <source>
        <dbReference type="SAM" id="Phobius"/>
    </source>
</evidence>
<dbReference type="InterPro" id="IPR023096">
    <property type="entry name" value="G6P_Isomerase_C"/>
</dbReference>
<dbReference type="InterPro" id="IPR018189">
    <property type="entry name" value="Phosphoglucose_isomerase_CS"/>
</dbReference>
<dbReference type="OrthoDB" id="5831190at2759"/>
<dbReference type="Proteomes" id="UP000011081">
    <property type="component" value="Unassembled WGS sequence"/>
</dbReference>
<dbReference type="GO" id="GO:0097367">
    <property type="term" value="F:carbohydrate derivative binding"/>
    <property type="evidence" value="ECO:0007669"/>
    <property type="project" value="InterPro"/>
</dbReference>
<comment type="catalytic activity">
    <reaction evidence="8 9">
        <text>alpha-D-glucose 6-phosphate = beta-D-fructose 6-phosphate</text>
        <dbReference type="Rhea" id="RHEA:11816"/>
        <dbReference type="ChEBI" id="CHEBI:57634"/>
        <dbReference type="ChEBI" id="CHEBI:58225"/>
        <dbReference type="EC" id="5.3.1.9"/>
    </reaction>
</comment>
<dbReference type="SUPFAM" id="SSF53697">
    <property type="entry name" value="SIS domain"/>
    <property type="match status" value="1"/>
</dbReference>
<sequence>MVDKNMITLLELFQNDPHRTEKFILKVEVGDEALHFDYTKTHIDTMLLYELKRNFKNYKGIKGMFNKEEINFTEHRKVLHIALRNKKVLEAVERNSDGRNLCEEEQLVFRELKKMREFEKKFQKGEITGVTGKRLRNVVNIGIGGSDLGPRMVTDALDFYKKDGVKVFYISNIDSTGTERVFKEIDPEETLFIVVSKTFTTLETLANATLALKLMEERLNVDKREIANKHFVAVSANKDEVEKFGIKNSFDMWDFVGGRFSLWSAVGLSIVLYIGFTNFLSLLKGASVMDEHFENTMTEKNVPIMQALIEIYYTNFRKYDSKCIVAYDEYLKDLYSYLQQAEMESNGKMATFSGSVSWNTGMIIWGSVGTSAQHSFFQLLHQGTRRVLVEILLPLQPLNDQKVMDHSHFEMLFANGVAQSQALMVGTETSNNHKYFGGNRPSITICYTKLTPAVLGALIAFYEHKIFVQGLYWCINSFDQFGVELGKKLAKEVLSHIDNEPNDVDASTKNLINMYKSYTK</sequence>
<dbReference type="PANTHER" id="PTHR11469:SF1">
    <property type="entry name" value="GLUCOSE-6-PHOSPHATE ISOMERASE"/>
    <property type="match status" value="1"/>
</dbReference>
<keyword evidence="10" id="KW-1133">Transmembrane helix</keyword>
<organism evidence="11 12">
    <name type="scientific">Vavraia culicis (isolate floridensis)</name>
    <name type="common">Microsporidian parasite</name>
    <dbReference type="NCBI Taxonomy" id="948595"/>
    <lineage>
        <taxon>Eukaryota</taxon>
        <taxon>Fungi</taxon>
        <taxon>Fungi incertae sedis</taxon>
        <taxon>Microsporidia</taxon>
        <taxon>Pleistophoridae</taxon>
        <taxon>Vavraia</taxon>
    </lineage>
</organism>
<dbReference type="OMA" id="DWYRQLW"/>
<dbReference type="InterPro" id="IPR001672">
    <property type="entry name" value="G6P_Isomerase"/>
</dbReference>
<dbReference type="PROSITE" id="PS00765">
    <property type="entry name" value="P_GLUCOSE_ISOMERASE_1"/>
    <property type="match status" value="1"/>
</dbReference>
<dbReference type="NCBIfam" id="NF001211">
    <property type="entry name" value="PRK00179.1"/>
    <property type="match status" value="1"/>
</dbReference>
<evidence type="ECO:0000256" key="3">
    <source>
        <dbReference type="ARBA" id="ARBA00011952"/>
    </source>
</evidence>
<dbReference type="PANTHER" id="PTHR11469">
    <property type="entry name" value="GLUCOSE-6-PHOSPHATE ISOMERASE"/>
    <property type="match status" value="1"/>
</dbReference>
<feature type="transmembrane region" description="Helical" evidence="10">
    <location>
        <begin position="260"/>
        <end position="283"/>
    </location>
</feature>
<keyword evidence="10" id="KW-0472">Membrane</keyword>
<protein>
    <recommendedName>
        <fullName evidence="3 9">Glucose-6-phosphate isomerase</fullName>
        <ecNumber evidence="3 9">5.3.1.9</ecNumber>
    </recommendedName>
</protein>
<dbReference type="GO" id="GO:0051156">
    <property type="term" value="P:glucose 6-phosphate metabolic process"/>
    <property type="evidence" value="ECO:0007669"/>
    <property type="project" value="TreeGrafter"/>
</dbReference>
<dbReference type="InterPro" id="IPR046348">
    <property type="entry name" value="SIS_dom_sf"/>
</dbReference>
<dbReference type="STRING" id="948595.L2GW85"/>
<keyword evidence="6 9" id="KW-0413">Isomerase</keyword>
<keyword evidence="10" id="KW-0812">Transmembrane</keyword>
<dbReference type="InParanoid" id="L2GW85"/>
<dbReference type="GO" id="GO:0006094">
    <property type="term" value="P:gluconeogenesis"/>
    <property type="evidence" value="ECO:0007669"/>
    <property type="project" value="UniProtKB-KW"/>
</dbReference>
<keyword evidence="12" id="KW-1185">Reference proteome</keyword>
<dbReference type="GO" id="GO:0006096">
    <property type="term" value="P:glycolytic process"/>
    <property type="evidence" value="ECO:0007669"/>
    <property type="project" value="UniProtKB-UniPathway"/>
</dbReference>
<keyword evidence="4 9" id="KW-0312">Gluconeogenesis</keyword>
<evidence type="ECO:0000313" key="11">
    <source>
        <dbReference type="EMBL" id="ELA47632.1"/>
    </source>
</evidence>
<reference evidence="12" key="1">
    <citation type="submission" date="2011-03" db="EMBL/GenBank/DDBJ databases">
        <title>The genome sequence of Vavraia culicis strain floridensis.</title>
        <authorList>
            <consortium name="The Broad Institute Genome Sequencing Platform"/>
            <person name="Cuomo C."/>
            <person name="Becnel J."/>
            <person name="Sanscrainte N."/>
            <person name="Young S.K."/>
            <person name="Zeng Q."/>
            <person name="Gargeya S."/>
            <person name="Fitzgerald M."/>
            <person name="Haas B."/>
            <person name="Abouelleil A."/>
            <person name="Alvarado L."/>
            <person name="Arachchi H.M."/>
            <person name="Berlin A."/>
            <person name="Chapman S.B."/>
            <person name="Gearin G."/>
            <person name="Goldberg J."/>
            <person name="Griggs A."/>
            <person name="Gujja S."/>
            <person name="Hansen M."/>
            <person name="Heiman D."/>
            <person name="Howarth C."/>
            <person name="Larimer J."/>
            <person name="Lui A."/>
            <person name="MacDonald P.J.P."/>
            <person name="McCowen C."/>
            <person name="Montmayeur A."/>
            <person name="Murphy C."/>
            <person name="Neiman D."/>
            <person name="Pearson M."/>
            <person name="Priest M."/>
            <person name="Roberts A."/>
            <person name="Saif S."/>
            <person name="Shea T."/>
            <person name="Sisk P."/>
            <person name="Stolte C."/>
            <person name="Sykes S."/>
            <person name="Wortman J."/>
            <person name="Nusbaum C."/>
            <person name="Birren B."/>
        </authorList>
    </citation>
    <scope>NUCLEOTIDE SEQUENCE [LARGE SCALE GENOMIC DNA]</scope>
    <source>
        <strain evidence="12">floridensis</strain>
    </source>
</reference>
<name>L2GW85_VAVCU</name>
<evidence type="ECO:0000256" key="2">
    <source>
        <dbReference type="ARBA" id="ARBA00006604"/>
    </source>
</evidence>
<evidence type="ECO:0000256" key="1">
    <source>
        <dbReference type="ARBA" id="ARBA00004926"/>
    </source>
</evidence>
<dbReference type="VEuPathDB" id="MicrosporidiaDB:VCUG_00833"/>
<dbReference type="PRINTS" id="PR00662">
    <property type="entry name" value="G6PISOMERASE"/>
</dbReference>
<proteinExistence type="inferred from homology"/>
<dbReference type="CDD" id="cd05016">
    <property type="entry name" value="SIS_PGI_2"/>
    <property type="match status" value="1"/>
</dbReference>
<dbReference type="HAMAP" id="MF_00473">
    <property type="entry name" value="G6P_isomerase"/>
    <property type="match status" value="1"/>
</dbReference>
<dbReference type="AlphaFoldDB" id="L2GW85"/>
<dbReference type="EMBL" id="GL877414">
    <property type="protein sequence ID" value="ELA47632.1"/>
    <property type="molecule type" value="Genomic_DNA"/>
</dbReference>
<dbReference type="Gene3D" id="1.10.1390.10">
    <property type="match status" value="1"/>
</dbReference>
<dbReference type="UniPathway" id="UPA00109">
    <property type="reaction ID" value="UER00181"/>
</dbReference>
<dbReference type="Pfam" id="PF00342">
    <property type="entry name" value="PGI"/>
    <property type="match status" value="1"/>
</dbReference>
<evidence type="ECO:0000256" key="4">
    <source>
        <dbReference type="ARBA" id="ARBA00022432"/>
    </source>
</evidence>
<comment type="similarity">
    <text evidence="2 9">Belongs to the GPI family.</text>
</comment>
<evidence type="ECO:0000256" key="9">
    <source>
        <dbReference type="RuleBase" id="RU000612"/>
    </source>
</evidence>
<dbReference type="GO" id="GO:0004347">
    <property type="term" value="F:glucose-6-phosphate isomerase activity"/>
    <property type="evidence" value="ECO:0007669"/>
    <property type="project" value="UniProtKB-EC"/>
</dbReference>
<accession>L2GW85</accession>
<dbReference type="GO" id="GO:0005829">
    <property type="term" value="C:cytosol"/>
    <property type="evidence" value="ECO:0007669"/>
    <property type="project" value="TreeGrafter"/>
</dbReference>
<gene>
    <name evidence="11" type="ORF">VCUG_00833</name>
</gene>
<dbReference type="GO" id="GO:0048029">
    <property type="term" value="F:monosaccharide binding"/>
    <property type="evidence" value="ECO:0007669"/>
    <property type="project" value="TreeGrafter"/>
</dbReference>
<dbReference type="HOGENOM" id="CLU_017947_3_1_1"/>
<dbReference type="RefSeq" id="XP_008073853.1">
    <property type="nucleotide sequence ID" value="XM_008075662.1"/>
</dbReference>
<comment type="function">
    <text evidence="7">In the cytoplasm, catalyzes the conversion of glucose-6-phosphate to fructose-6-phosphate, the second step in glycolysis, and the reverse reaction during gluconeogenesis.</text>
</comment>
<keyword evidence="5 9" id="KW-0324">Glycolysis</keyword>
<evidence type="ECO:0000256" key="5">
    <source>
        <dbReference type="ARBA" id="ARBA00023152"/>
    </source>
</evidence>
<dbReference type="CDD" id="cd05015">
    <property type="entry name" value="SIS_PGI_1"/>
    <property type="match status" value="1"/>
</dbReference>
<dbReference type="Gene3D" id="3.40.50.10490">
    <property type="entry name" value="Glucose-6-phosphate isomerase like protein, domain 1"/>
    <property type="match status" value="2"/>
</dbReference>
<evidence type="ECO:0000313" key="12">
    <source>
        <dbReference type="Proteomes" id="UP000011081"/>
    </source>
</evidence>
<dbReference type="PROSITE" id="PS00174">
    <property type="entry name" value="P_GLUCOSE_ISOMERASE_2"/>
    <property type="match status" value="1"/>
</dbReference>
<dbReference type="FunCoup" id="L2GW85">
    <property type="interactions" value="137"/>
</dbReference>
<evidence type="ECO:0000256" key="7">
    <source>
        <dbReference type="ARBA" id="ARBA00024178"/>
    </source>
</evidence>